<evidence type="ECO:0000313" key="2">
    <source>
        <dbReference type="Proteomes" id="UP000616151"/>
    </source>
</evidence>
<comment type="caution">
    <text evidence="1">The sequence shown here is derived from an EMBL/GenBank/DDBJ whole genome shotgun (WGS) entry which is preliminary data.</text>
</comment>
<reference evidence="1" key="1">
    <citation type="submission" date="2021-01" db="EMBL/GenBank/DDBJ databases">
        <authorList>
            <person name="Sun Q."/>
        </authorList>
    </citation>
    <scope>NUCLEOTIDE SEQUENCE</scope>
    <source>
        <strain evidence="1">YIM B02566</strain>
    </source>
</reference>
<protein>
    <submittedName>
        <fullName evidence="1">GNAT family N-acetyltransferase</fullName>
    </submittedName>
</protein>
<name>A0ACC5R0N1_9HYPH</name>
<gene>
    <name evidence="1" type="ORF">JHL16_07350</name>
</gene>
<evidence type="ECO:0000313" key="1">
    <source>
        <dbReference type="EMBL" id="MBK1866167.1"/>
    </source>
</evidence>
<keyword evidence="2" id="KW-1185">Reference proteome</keyword>
<accession>A0ACC5R0N1</accession>
<sequence length="377" mass="42536">MPPQNKKLFDSATPGSRLKDDAFRVEIDSIADHEWDRIASAFADIHHEQTACYAGLHWKGRDSHLLLSRDGMPVAGARVALVKLPLIDRGLAYLRFGPFWRRRDQAADPEIYRAMIRALVEEYCGRRGHCLSVLARPHPDYHALEGGWLRDMGFAKRRDYEDPERYLVNTALDANAQSKSLAQKWRYNLRQAVANSLDIRLSEDPAEAQAFQALYAAMMERKEFSSTTPVHLTGQLIARLPENLKPKLFVAYHEKKLVVGATVGVFGDTAYYMFGASSAEALPLKAGYALHWHIVQWLNAQGIGWYDLGGASHEPGLRQFKKGFVGKAGKILAMEGEYDRWTSTLGRMSADIIFEARHLRRRIRHGVKFGKASGETN</sequence>
<dbReference type="EMBL" id="JAENHL010000006">
    <property type="protein sequence ID" value="MBK1866167.1"/>
    <property type="molecule type" value="Genomic_DNA"/>
</dbReference>
<proteinExistence type="predicted"/>
<dbReference type="Proteomes" id="UP000616151">
    <property type="component" value="Unassembled WGS sequence"/>
</dbReference>
<organism evidence="1 2">
    <name type="scientific">Taklimakanibacter albus</name>
    <dbReference type="NCBI Taxonomy" id="2800327"/>
    <lineage>
        <taxon>Bacteria</taxon>
        <taxon>Pseudomonadati</taxon>
        <taxon>Pseudomonadota</taxon>
        <taxon>Alphaproteobacteria</taxon>
        <taxon>Hyphomicrobiales</taxon>
        <taxon>Aestuariivirgaceae</taxon>
        <taxon>Taklimakanibacter</taxon>
    </lineage>
</organism>